<evidence type="ECO:0000313" key="3">
    <source>
        <dbReference type="EMBL" id="SEN60981.1"/>
    </source>
</evidence>
<dbReference type="Proteomes" id="UP000198984">
    <property type="component" value="Unassembled WGS sequence"/>
</dbReference>
<dbReference type="Gene3D" id="3.30.530.20">
    <property type="match status" value="1"/>
</dbReference>
<accession>A0A1H8HY57</accession>
<dbReference type="RefSeq" id="WP_089920333.1">
    <property type="nucleotide sequence ID" value="NZ_FOBB01000011.1"/>
</dbReference>
<dbReference type="OrthoDB" id="384974at2"/>
<proteinExistence type="inferred from homology"/>
<evidence type="ECO:0000313" key="4">
    <source>
        <dbReference type="Proteomes" id="UP000198984"/>
    </source>
</evidence>
<comment type="similarity">
    <text evidence="1">Belongs to the AHA1 family.</text>
</comment>
<gene>
    <name evidence="3" type="ORF">SAMN04488505_111189</name>
</gene>
<dbReference type="EMBL" id="FOBB01000011">
    <property type="protein sequence ID" value="SEN60981.1"/>
    <property type="molecule type" value="Genomic_DNA"/>
</dbReference>
<dbReference type="AlphaFoldDB" id="A0A1H8HY57"/>
<protein>
    <submittedName>
        <fullName evidence="3">Uncharacterized conserved protein YndB, AHSA1/START domain</fullName>
    </submittedName>
</protein>
<name>A0A1H8HY57_9BACT</name>
<dbReference type="Pfam" id="PF08327">
    <property type="entry name" value="AHSA1"/>
    <property type="match status" value="1"/>
</dbReference>
<organism evidence="3 4">
    <name type="scientific">Chitinophaga rupis</name>
    <dbReference type="NCBI Taxonomy" id="573321"/>
    <lineage>
        <taxon>Bacteria</taxon>
        <taxon>Pseudomonadati</taxon>
        <taxon>Bacteroidota</taxon>
        <taxon>Chitinophagia</taxon>
        <taxon>Chitinophagales</taxon>
        <taxon>Chitinophagaceae</taxon>
        <taxon>Chitinophaga</taxon>
    </lineage>
</organism>
<evidence type="ECO:0000256" key="1">
    <source>
        <dbReference type="ARBA" id="ARBA00006817"/>
    </source>
</evidence>
<evidence type="ECO:0000259" key="2">
    <source>
        <dbReference type="Pfam" id="PF08327"/>
    </source>
</evidence>
<feature type="domain" description="Activator of Hsp90 ATPase homologue 1/2-like C-terminal" evidence="2">
    <location>
        <begin position="14"/>
        <end position="136"/>
    </location>
</feature>
<dbReference type="SUPFAM" id="SSF55961">
    <property type="entry name" value="Bet v1-like"/>
    <property type="match status" value="1"/>
</dbReference>
<dbReference type="InterPro" id="IPR013538">
    <property type="entry name" value="ASHA1/2-like_C"/>
</dbReference>
<keyword evidence="4" id="KW-1185">Reference proteome</keyword>
<sequence length="139" mass="15731">MNNPAPFTVETTVNAPVEKVWKLWTTPADIMQWNAPSDDWHCPGAEADLKEGGTFSFRMETKDGNVGFDHSGRYSRIIPHELIEYIVSDGRTSAIKFIADGNKTTVAETFVPEKETPLEMQKWFTQSVIDNFKKYAEGK</sequence>
<reference evidence="3 4" key="1">
    <citation type="submission" date="2016-10" db="EMBL/GenBank/DDBJ databases">
        <authorList>
            <person name="de Groot N.N."/>
        </authorList>
    </citation>
    <scope>NUCLEOTIDE SEQUENCE [LARGE SCALE GENOMIC DNA]</scope>
    <source>
        <strain evidence="3 4">DSM 21039</strain>
    </source>
</reference>
<dbReference type="InterPro" id="IPR023393">
    <property type="entry name" value="START-like_dom_sf"/>
</dbReference>